<feature type="region of interest" description="Disordered" evidence="7">
    <location>
        <begin position="1"/>
        <end position="61"/>
    </location>
</feature>
<evidence type="ECO:0000256" key="3">
    <source>
        <dbReference type="ARBA" id="ARBA00023155"/>
    </source>
</evidence>
<gene>
    <name evidence="9" type="ORF">QE152_g843</name>
</gene>
<keyword evidence="10" id="KW-1185">Reference proteome</keyword>
<dbReference type="Pfam" id="PF00046">
    <property type="entry name" value="Homeodomain"/>
    <property type="match status" value="1"/>
</dbReference>
<dbReference type="AlphaFoldDB" id="A0AAW1NC26"/>
<dbReference type="EMBL" id="JASPKY010000004">
    <property type="protein sequence ID" value="KAK9754893.1"/>
    <property type="molecule type" value="Genomic_DNA"/>
</dbReference>
<dbReference type="GO" id="GO:0003677">
    <property type="term" value="F:DNA binding"/>
    <property type="evidence" value="ECO:0007669"/>
    <property type="project" value="UniProtKB-UniRule"/>
</dbReference>
<evidence type="ECO:0000256" key="6">
    <source>
        <dbReference type="RuleBase" id="RU000682"/>
    </source>
</evidence>
<reference evidence="9 10" key="1">
    <citation type="journal article" date="2024" name="BMC Genomics">
        <title>De novo assembly and annotation of Popillia japonica's genome with initial clues to its potential as an invasive pest.</title>
        <authorList>
            <person name="Cucini C."/>
            <person name="Boschi S."/>
            <person name="Funari R."/>
            <person name="Cardaioli E."/>
            <person name="Iannotti N."/>
            <person name="Marturano G."/>
            <person name="Paoli F."/>
            <person name="Bruttini M."/>
            <person name="Carapelli A."/>
            <person name="Frati F."/>
            <person name="Nardi F."/>
        </authorList>
    </citation>
    <scope>NUCLEOTIDE SEQUENCE [LARGE SCALE GENOMIC DNA]</scope>
    <source>
        <strain evidence="9">DMR45628</strain>
    </source>
</reference>
<protein>
    <submittedName>
        <fullName evidence="9">Homeodomain</fullName>
    </submittedName>
</protein>
<dbReference type="InterPro" id="IPR001356">
    <property type="entry name" value="HD"/>
</dbReference>
<sequence length="338" mass="37890">MEFGHHNNSGHSDDEQNDDDSEYLSDDPESSVDILNSTPDRISSEDEVDKEDCSSSNSGVNRNNFSIDRILGLKKNDGNECKQYLNNVVENNSDNCANNKGSKFVKPTPIQIGPRNGNIYQSLINMSHFSRTDPIPPDLHLSDVISESKLGSGQQCNSNSVEPSTYLPYHLHGTSSASLLYSSWLASDHKPTHIFGLQGPKPSNRRSRKPGLDRKPRQAYSAKQLERLESEFKIDKYLSVSKRMELSKALNLTEVQIKTWFQNRRTKWKKQLTTRLKMAQRQGLFPPHYFAPASTQYSALFTPYYSPLSCMFGVPPLDDAATSISGADSPTHRSTLPS</sequence>
<comment type="caution">
    <text evidence="9">The sequence shown here is derived from an EMBL/GenBank/DDBJ whole genome shotgun (WGS) entry which is preliminary data.</text>
</comment>
<name>A0AAW1NC26_POPJA</name>
<evidence type="ECO:0000256" key="7">
    <source>
        <dbReference type="SAM" id="MobiDB-lite"/>
    </source>
</evidence>
<comment type="subcellular location">
    <subcellularLocation>
        <location evidence="1 5 6">Nucleus</location>
    </subcellularLocation>
</comment>
<accession>A0AAW1NC26</accession>
<dbReference type="PROSITE" id="PS00027">
    <property type="entry name" value="HOMEOBOX_1"/>
    <property type="match status" value="1"/>
</dbReference>
<feature type="compositionally biased region" description="Acidic residues" evidence="7">
    <location>
        <begin position="15"/>
        <end position="30"/>
    </location>
</feature>
<evidence type="ECO:0000256" key="2">
    <source>
        <dbReference type="ARBA" id="ARBA00023125"/>
    </source>
</evidence>
<dbReference type="PANTHER" id="PTHR24333:SF9">
    <property type="entry name" value="HOMEOBOX DOMAIN-CONTAINING PROTEIN"/>
    <property type="match status" value="1"/>
</dbReference>
<feature type="domain" description="Homeobox" evidence="8">
    <location>
        <begin position="211"/>
        <end position="271"/>
    </location>
</feature>
<proteinExistence type="predicted"/>
<dbReference type="Proteomes" id="UP001458880">
    <property type="component" value="Unassembled WGS sequence"/>
</dbReference>
<feature type="DNA-binding region" description="Homeobox" evidence="5">
    <location>
        <begin position="213"/>
        <end position="272"/>
    </location>
</feature>
<dbReference type="SUPFAM" id="SSF46689">
    <property type="entry name" value="Homeodomain-like"/>
    <property type="match status" value="1"/>
</dbReference>
<dbReference type="GO" id="GO:0005634">
    <property type="term" value="C:nucleus"/>
    <property type="evidence" value="ECO:0007669"/>
    <property type="project" value="UniProtKB-SubCell"/>
</dbReference>
<feature type="region of interest" description="Disordered" evidence="7">
    <location>
        <begin position="195"/>
        <end position="220"/>
    </location>
</feature>
<dbReference type="PANTHER" id="PTHR24333">
    <property type="entry name" value="HOMEO BOX HB9 LIKE A-RELATED"/>
    <property type="match status" value="1"/>
</dbReference>
<evidence type="ECO:0000313" key="10">
    <source>
        <dbReference type="Proteomes" id="UP001458880"/>
    </source>
</evidence>
<evidence type="ECO:0000256" key="4">
    <source>
        <dbReference type="ARBA" id="ARBA00023242"/>
    </source>
</evidence>
<evidence type="ECO:0000256" key="5">
    <source>
        <dbReference type="PROSITE-ProRule" id="PRU00108"/>
    </source>
</evidence>
<dbReference type="SMART" id="SM00389">
    <property type="entry name" value="HOX"/>
    <property type="match status" value="1"/>
</dbReference>
<dbReference type="PRINTS" id="PR00024">
    <property type="entry name" value="HOMEOBOX"/>
</dbReference>
<keyword evidence="2 5" id="KW-0238">DNA-binding</keyword>
<feature type="compositionally biased region" description="Polar residues" evidence="7">
    <location>
        <begin position="1"/>
        <end position="10"/>
    </location>
</feature>
<dbReference type="InterPro" id="IPR017970">
    <property type="entry name" value="Homeobox_CS"/>
</dbReference>
<dbReference type="Gene3D" id="1.10.10.60">
    <property type="entry name" value="Homeodomain-like"/>
    <property type="match status" value="1"/>
</dbReference>
<keyword evidence="3 5" id="KW-0371">Homeobox</keyword>
<dbReference type="GO" id="GO:0000981">
    <property type="term" value="F:DNA-binding transcription factor activity, RNA polymerase II-specific"/>
    <property type="evidence" value="ECO:0007669"/>
    <property type="project" value="InterPro"/>
</dbReference>
<dbReference type="InterPro" id="IPR050848">
    <property type="entry name" value="Homeobox_TF"/>
</dbReference>
<dbReference type="InterPro" id="IPR020479">
    <property type="entry name" value="HD_metazoa"/>
</dbReference>
<keyword evidence="4 5" id="KW-0539">Nucleus</keyword>
<evidence type="ECO:0000256" key="1">
    <source>
        <dbReference type="ARBA" id="ARBA00004123"/>
    </source>
</evidence>
<evidence type="ECO:0000259" key="8">
    <source>
        <dbReference type="PROSITE" id="PS50071"/>
    </source>
</evidence>
<evidence type="ECO:0000313" key="9">
    <source>
        <dbReference type="EMBL" id="KAK9754893.1"/>
    </source>
</evidence>
<organism evidence="9 10">
    <name type="scientific">Popillia japonica</name>
    <name type="common">Japanese beetle</name>
    <dbReference type="NCBI Taxonomy" id="7064"/>
    <lineage>
        <taxon>Eukaryota</taxon>
        <taxon>Metazoa</taxon>
        <taxon>Ecdysozoa</taxon>
        <taxon>Arthropoda</taxon>
        <taxon>Hexapoda</taxon>
        <taxon>Insecta</taxon>
        <taxon>Pterygota</taxon>
        <taxon>Neoptera</taxon>
        <taxon>Endopterygota</taxon>
        <taxon>Coleoptera</taxon>
        <taxon>Polyphaga</taxon>
        <taxon>Scarabaeiformia</taxon>
        <taxon>Scarabaeidae</taxon>
        <taxon>Rutelinae</taxon>
        <taxon>Popillia</taxon>
    </lineage>
</organism>
<dbReference type="PROSITE" id="PS50071">
    <property type="entry name" value="HOMEOBOX_2"/>
    <property type="match status" value="1"/>
</dbReference>
<dbReference type="InterPro" id="IPR009057">
    <property type="entry name" value="Homeodomain-like_sf"/>
</dbReference>
<dbReference type="CDD" id="cd00086">
    <property type="entry name" value="homeodomain"/>
    <property type="match status" value="1"/>
</dbReference>